<dbReference type="Gene3D" id="3.80.10.10">
    <property type="entry name" value="Ribonuclease Inhibitor"/>
    <property type="match status" value="1"/>
</dbReference>
<dbReference type="InterPro" id="IPR002088">
    <property type="entry name" value="Prenyl_trans_a"/>
</dbReference>
<dbReference type="SUPFAM" id="SSF48439">
    <property type="entry name" value="Protein prenylyltransferase"/>
    <property type="match status" value="1"/>
</dbReference>
<dbReference type="PROSITE" id="PS51147">
    <property type="entry name" value="PFTA"/>
    <property type="match status" value="4"/>
</dbReference>
<comment type="similarity">
    <text evidence="1 6">Belongs to the protein prenyltransferase subunit alpha family.</text>
</comment>
<evidence type="ECO:0000256" key="3">
    <source>
        <dbReference type="ARBA" id="ARBA00022679"/>
    </source>
</evidence>
<comment type="caution">
    <text evidence="7">The sequence shown here is derived from an EMBL/GenBank/DDBJ whole genome shotgun (WGS) entry which is preliminary data.</text>
</comment>
<gene>
    <name evidence="7" type="ORF">ODALV1_LOCUS11049</name>
</gene>
<evidence type="ECO:0000256" key="5">
    <source>
        <dbReference type="ARBA" id="ARBA00047658"/>
    </source>
</evidence>
<protein>
    <recommendedName>
        <fullName evidence="6">Geranylgeranyl transferase type-2 subunit alpha</fullName>
        <ecNumber evidence="6">2.5.1.60</ecNumber>
    </recommendedName>
    <alternativeName>
        <fullName evidence="6">Geranylgeranyl transferase type II subunit alpha</fullName>
    </alternativeName>
</protein>
<name>A0ABP1QG55_9HEXA</name>
<dbReference type="Pfam" id="PF01239">
    <property type="entry name" value="PPTA"/>
    <property type="match status" value="4"/>
</dbReference>
<keyword evidence="3 6" id="KW-0808">Transferase</keyword>
<dbReference type="PANTHER" id="PTHR11129">
    <property type="entry name" value="PROTEIN FARNESYLTRANSFERASE ALPHA SUBUNIT/RAB GERANYLGERANYL TRANSFERASE ALPHA SUBUNIT"/>
    <property type="match status" value="1"/>
</dbReference>
<evidence type="ECO:0000313" key="7">
    <source>
        <dbReference type="EMBL" id="CAL8102107.1"/>
    </source>
</evidence>
<evidence type="ECO:0000256" key="1">
    <source>
        <dbReference type="ARBA" id="ARBA00006734"/>
    </source>
</evidence>
<sequence length="501" mass="58824">MHGRQKKERTAEEEVAKEKERCKKVAAYQYAMGLIFSKRGKKELDEELLKITQQVLASNPDISTLWNIRKEVLSVMKETDFTNFLDVVLQKELDFTEFCLKINPKSYGAWHHRTWLMKETNFSKVTSELKLCAKYLEYDDRNFHCWDYRRYLVENCSEVTLEQEFDFTTEKISSNFSNFSSWHLRSKILPKLPRDFLEEELELIRNAVFTDPKDQSAWFYHRWLLRSQLPAENPYLIAAQYSDTKLSLIFSSKSPIPSQSGVKVIDTDKIIGNLKWTNPWSNTCSKLWECQLPEANKNISIKADSSVMRNFGSVDLSLKHGDLKRNFPKYFDAETERKNDKFLSLLKEEISWVQELQEMEPDVKWPICTLIMLMRMVDFVKYKENILNHLDKLMKLDSQRINYYLDLRSKYLIEWKLVECSSLPGLDETVLDLSGLNLTALYYPERMCFQTKINLSNNALKNCEPFRALVNCKELNVSGNNLAKTKLESTIEGLKNLKIEL</sequence>
<dbReference type="Gene3D" id="2.60.40.1130">
    <property type="entry name" value="Rab geranylgeranyltransferase alpha-subunit, insert domain"/>
    <property type="match status" value="1"/>
</dbReference>
<dbReference type="SUPFAM" id="SSF52075">
    <property type="entry name" value="Outer arm dynein light chain 1"/>
    <property type="match status" value="1"/>
</dbReference>
<accession>A0ABP1QG55</accession>
<evidence type="ECO:0000256" key="4">
    <source>
        <dbReference type="ARBA" id="ARBA00022737"/>
    </source>
</evidence>
<proteinExistence type="inferred from homology"/>
<dbReference type="EC" id="2.5.1.60" evidence="6"/>
<comment type="catalytic activity">
    <reaction evidence="5 6">
        <text>geranylgeranyl diphosphate + L-cysteinyl-[protein] = S-geranylgeranyl-L-cysteinyl-[protein] + diphosphate</text>
        <dbReference type="Rhea" id="RHEA:21240"/>
        <dbReference type="Rhea" id="RHEA-COMP:10131"/>
        <dbReference type="Rhea" id="RHEA-COMP:11537"/>
        <dbReference type="ChEBI" id="CHEBI:29950"/>
        <dbReference type="ChEBI" id="CHEBI:33019"/>
        <dbReference type="ChEBI" id="CHEBI:57533"/>
        <dbReference type="ChEBI" id="CHEBI:86021"/>
        <dbReference type="EC" id="2.5.1.60"/>
    </reaction>
</comment>
<evidence type="ECO:0000256" key="6">
    <source>
        <dbReference type="RuleBase" id="RU367120"/>
    </source>
</evidence>
<dbReference type="PANTHER" id="PTHR11129:SF2">
    <property type="entry name" value="GERANYLGERANYL TRANSFERASE TYPE-2 SUBUNIT ALPHA"/>
    <property type="match status" value="1"/>
</dbReference>
<dbReference type="Proteomes" id="UP001642540">
    <property type="component" value="Unassembled WGS sequence"/>
</dbReference>
<comment type="function">
    <text evidence="6">Catalyzes the transfer of a geranyl-geranyl moiety from geranyl-geranyl pyrophosphate to cysteines occuring in specific C-terminal amino acid sequences.</text>
</comment>
<evidence type="ECO:0000256" key="2">
    <source>
        <dbReference type="ARBA" id="ARBA00022602"/>
    </source>
</evidence>
<dbReference type="EMBL" id="CAXLJM020000033">
    <property type="protein sequence ID" value="CAL8102107.1"/>
    <property type="molecule type" value="Genomic_DNA"/>
</dbReference>
<dbReference type="InterPro" id="IPR032675">
    <property type="entry name" value="LRR_dom_sf"/>
</dbReference>
<organism evidence="7 8">
    <name type="scientific">Orchesella dallaii</name>
    <dbReference type="NCBI Taxonomy" id="48710"/>
    <lineage>
        <taxon>Eukaryota</taxon>
        <taxon>Metazoa</taxon>
        <taxon>Ecdysozoa</taxon>
        <taxon>Arthropoda</taxon>
        <taxon>Hexapoda</taxon>
        <taxon>Collembola</taxon>
        <taxon>Entomobryomorpha</taxon>
        <taxon>Entomobryoidea</taxon>
        <taxon>Orchesellidae</taxon>
        <taxon>Orchesellinae</taxon>
        <taxon>Orchesella</taxon>
    </lineage>
</organism>
<keyword evidence="8" id="KW-1185">Reference proteome</keyword>
<keyword evidence="2 6" id="KW-0637">Prenyltransferase</keyword>
<dbReference type="Gene3D" id="1.25.40.120">
    <property type="entry name" value="Protein prenylyltransferase"/>
    <property type="match status" value="1"/>
</dbReference>
<keyword evidence="4" id="KW-0677">Repeat</keyword>
<evidence type="ECO:0000313" key="8">
    <source>
        <dbReference type="Proteomes" id="UP001642540"/>
    </source>
</evidence>
<reference evidence="7 8" key="1">
    <citation type="submission" date="2024-08" db="EMBL/GenBank/DDBJ databases">
        <authorList>
            <person name="Cucini C."/>
            <person name="Frati F."/>
        </authorList>
    </citation>
    <scope>NUCLEOTIDE SEQUENCE [LARGE SCALE GENOMIC DNA]</scope>
</reference>